<comment type="caution">
    <text evidence="4">The sequence shown here is derived from an EMBL/GenBank/DDBJ whole genome shotgun (WGS) entry which is preliminary data.</text>
</comment>
<evidence type="ECO:0000313" key="4">
    <source>
        <dbReference type="EMBL" id="GHA34494.1"/>
    </source>
</evidence>
<gene>
    <name evidence="4" type="ORF">GCM10007989_32900</name>
</gene>
<dbReference type="PROSITE" id="PS50893">
    <property type="entry name" value="ABC_TRANSPORTER_2"/>
    <property type="match status" value="1"/>
</dbReference>
<dbReference type="AlphaFoldDB" id="A0A918SEC3"/>
<dbReference type="Gene3D" id="3.40.50.300">
    <property type="entry name" value="P-loop containing nucleotide triphosphate hydrolases"/>
    <property type="match status" value="1"/>
</dbReference>
<protein>
    <submittedName>
        <fullName evidence="4">ABC transporter ATP-binding protein</fullName>
    </submittedName>
</protein>
<dbReference type="PANTHER" id="PTHR43230">
    <property type="entry name" value="ABC-TYPE DIPEPTIDE/OLIGOPEPTIDE TRANSPORT SYSTEM, ATPASE COMPONENT"/>
    <property type="match status" value="1"/>
</dbReference>
<reference evidence="4" key="2">
    <citation type="submission" date="2020-09" db="EMBL/GenBank/DDBJ databases">
        <authorList>
            <person name="Sun Q."/>
            <person name="Kim S."/>
        </authorList>
    </citation>
    <scope>NUCLEOTIDE SEQUENCE</scope>
    <source>
        <strain evidence="4">KCTC 32437</strain>
    </source>
</reference>
<dbReference type="EMBL" id="BMZE01000004">
    <property type="protein sequence ID" value="GHA34494.1"/>
    <property type="molecule type" value="Genomic_DNA"/>
</dbReference>
<evidence type="ECO:0000313" key="5">
    <source>
        <dbReference type="Proteomes" id="UP000646579"/>
    </source>
</evidence>
<sequence length="307" mass="34088">MTDLLEIRNVWKRFPMGGLLSRAHIDAVQDASFSLTADKPEIFTIIGESGSGKTTLARMILGLEQPSEGEILFKGQSVSRNMNREKRLEFMSQVQPVFQNPFEAFNPLKRIDRYLASTARQFLKTSDRAKIDAAMDDALQKVGLSLKEIAGRYPHELSGGQLQRCAIARALIPNPPLLIADEPVSMVDASLRMAIVNLLRSLRDDFGVSVIYITHDLATAYYISDRLIIMQKGRIVEMGDARVVLSDPEHPYSRLLKASVLSSEDAGQGKLATNPDMVAEANRLATMPSSRLQERPDGRLVRTYEGA</sequence>
<dbReference type="InterPro" id="IPR003439">
    <property type="entry name" value="ABC_transporter-like_ATP-bd"/>
</dbReference>
<proteinExistence type="predicted"/>
<keyword evidence="1" id="KW-0547">Nucleotide-binding</keyword>
<keyword evidence="2 4" id="KW-0067">ATP-binding</keyword>
<evidence type="ECO:0000256" key="1">
    <source>
        <dbReference type="ARBA" id="ARBA00022741"/>
    </source>
</evidence>
<feature type="domain" description="ABC transporter" evidence="3">
    <location>
        <begin position="5"/>
        <end position="257"/>
    </location>
</feature>
<dbReference type="PANTHER" id="PTHR43230:SF3">
    <property type="entry name" value="ABC-TYPE DIPEPTIDE_OLIGOPEPTIDE TRANSPORT SYSTEM, ATPASE COMPONENT"/>
    <property type="match status" value="1"/>
</dbReference>
<dbReference type="GO" id="GO:0016887">
    <property type="term" value="F:ATP hydrolysis activity"/>
    <property type="evidence" value="ECO:0007669"/>
    <property type="project" value="InterPro"/>
</dbReference>
<organism evidence="4 5">
    <name type="scientific">Devosia pacifica</name>
    <dbReference type="NCBI Taxonomy" id="1335967"/>
    <lineage>
        <taxon>Bacteria</taxon>
        <taxon>Pseudomonadati</taxon>
        <taxon>Pseudomonadota</taxon>
        <taxon>Alphaproteobacteria</taxon>
        <taxon>Hyphomicrobiales</taxon>
        <taxon>Devosiaceae</taxon>
        <taxon>Devosia</taxon>
    </lineage>
</organism>
<dbReference type="SUPFAM" id="SSF52540">
    <property type="entry name" value="P-loop containing nucleoside triphosphate hydrolases"/>
    <property type="match status" value="1"/>
</dbReference>
<name>A0A918SEC3_9HYPH</name>
<dbReference type="Pfam" id="PF00005">
    <property type="entry name" value="ABC_tran"/>
    <property type="match status" value="1"/>
</dbReference>
<accession>A0A918SEC3</accession>
<dbReference type="SMART" id="SM00382">
    <property type="entry name" value="AAA"/>
    <property type="match status" value="1"/>
</dbReference>
<dbReference type="InterPro" id="IPR027417">
    <property type="entry name" value="P-loop_NTPase"/>
</dbReference>
<reference evidence="4" key="1">
    <citation type="journal article" date="2014" name="Int. J. Syst. Evol. Microbiol.">
        <title>Complete genome sequence of Corynebacterium casei LMG S-19264T (=DSM 44701T), isolated from a smear-ripened cheese.</title>
        <authorList>
            <consortium name="US DOE Joint Genome Institute (JGI-PGF)"/>
            <person name="Walter F."/>
            <person name="Albersmeier A."/>
            <person name="Kalinowski J."/>
            <person name="Ruckert C."/>
        </authorList>
    </citation>
    <scope>NUCLEOTIDE SEQUENCE</scope>
    <source>
        <strain evidence="4">KCTC 32437</strain>
    </source>
</reference>
<dbReference type="Proteomes" id="UP000646579">
    <property type="component" value="Unassembled WGS sequence"/>
</dbReference>
<dbReference type="InterPro" id="IPR003593">
    <property type="entry name" value="AAA+_ATPase"/>
</dbReference>
<keyword evidence="5" id="KW-1185">Reference proteome</keyword>
<dbReference type="CDD" id="cd03257">
    <property type="entry name" value="ABC_NikE_OppD_transporters"/>
    <property type="match status" value="1"/>
</dbReference>
<dbReference type="RefSeq" id="WP_189426835.1">
    <property type="nucleotide sequence ID" value="NZ_BMZE01000004.1"/>
</dbReference>
<evidence type="ECO:0000256" key="2">
    <source>
        <dbReference type="ARBA" id="ARBA00022840"/>
    </source>
</evidence>
<dbReference type="GO" id="GO:0005524">
    <property type="term" value="F:ATP binding"/>
    <property type="evidence" value="ECO:0007669"/>
    <property type="project" value="UniProtKB-KW"/>
</dbReference>
<evidence type="ECO:0000259" key="3">
    <source>
        <dbReference type="PROSITE" id="PS50893"/>
    </source>
</evidence>